<dbReference type="AlphaFoldDB" id="A0A9P4TII2"/>
<feature type="compositionally biased region" description="Basic and acidic residues" evidence="1">
    <location>
        <begin position="108"/>
        <end position="120"/>
    </location>
</feature>
<evidence type="ECO:0000313" key="2">
    <source>
        <dbReference type="EMBL" id="KAF3006778.1"/>
    </source>
</evidence>
<comment type="caution">
    <text evidence="2">The sequence shown here is derived from an EMBL/GenBank/DDBJ whole genome shotgun (WGS) entry which is preliminary data.</text>
</comment>
<reference evidence="2" key="1">
    <citation type="submission" date="2019-04" db="EMBL/GenBank/DDBJ databases">
        <title>Sequencing of skin fungus with MAO and IRED activity.</title>
        <authorList>
            <person name="Marsaioli A.J."/>
            <person name="Bonatto J.M.C."/>
            <person name="Reis Junior O."/>
        </authorList>
    </citation>
    <scope>NUCLEOTIDE SEQUENCE</scope>
    <source>
        <strain evidence="2">30M1</strain>
    </source>
</reference>
<dbReference type="OrthoDB" id="10568062at2759"/>
<protein>
    <submittedName>
        <fullName evidence="2">Uncharacterized protein</fullName>
    </submittedName>
</protein>
<keyword evidence="3" id="KW-1185">Reference proteome</keyword>
<accession>A0A9P4TII2</accession>
<evidence type="ECO:0000256" key="1">
    <source>
        <dbReference type="SAM" id="MobiDB-lite"/>
    </source>
</evidence>
<name>A0A9P4TII2_CURKU</name>
<dbReference type="Proteomes" id="UP000801428">
    <property type="component" value="Unassembled WGS sequence"/>
</dbReference>
<sequence>MSNSTTTYGTTVTIRHIVLQDSQCSLNRALCLRAYLQKTEGSHVRLEYYHSAQKRSFTLGTDSNASSRLGLYVTTNRSPRGFIIDGWQLHPASKEPDSDPGPSTGVLQRREVPKPEDRMHFPNIIRKDRGQQKFLEENKDIALAMME</sequence>
<evidence type="ECO:0000313" key="3">
    <source>
        <dbReference type="Proteomes" id="UP000801428"/>
    </source>
</evidence>
<organism evidence="2 3">
    <name type="scientific">Curvularia kusanoi</name>
    <name type="common">Cochliobolus kusanoi</name>
    <dbReference type="NCBI Taxonomy" id="90978"/>
    <lineage>
        <taxon>Eukaryota</taxon>
        <taxon>Fungi</taxon>
        <taxon>Dikarya</taxon>
        <taxon>Ascomycota</taxon>
        <taxon>Pezizomycotina</taxon>
        <taxon>Dothideomycetes</taxon>
        <taxon>Pleosporomycetidae</taxon>
        <taxon>Pleosporales</taxon>
        <taxon>Pleosporineae</taxon>
        <taxon>Pleosporaceae</taxon>
        <taxon>Curvularia</taxon>
    </lineage>
</organism>
<dbReference type="EMBL" id="SWKU01000005">
    <property type="protein sequence ID" value="KAF3006778.1"/>
    <property type="molecule type" value="Genomic_DNA"/>
</dbReference>
<feature type="region of interest" description="Disordered" evidence="1">
    <location>
        <begin position="90"/>
        <end position="120"/>
    </location>
</feature>
<gene>
    <name evidence="2" type="ORF">E8E13_010225</name>
</gene>
<proteinExistence type="predicted"/>